<dbReference type="RefSeq" id="WP_189638578.1">
    <property type="nucleotide sequence ID" value="NZ_BMZF01000001.1"/>
</dbReference>
<evidence type="ECO:0000256" key="2">
    <source>
        <dbReference type="ARBA" id="ARBA00019418"/>
    </source>
</evidence>
<evidence type="ECO:0000256" key="3">
    <source>
        <dbReference type="ARBA" id="ARBA00023186"/>
    </source>
</evidence>
<dbReference type="InterPro" id="IPR005631">
    <property type="entry name" value="SDH"/>
</dbReference>
<evidence type="ECO:0000313" key="5">
    <source>
        <dbReference type="Proteomes" id="UP000634455"/>
    </source>
</evidence>
<dbReference type="Proteomes" id="UP000634455">
    <property type="component" value="Unassembled WGS sequence"/>
</dbReference>
<keyword evidence="5" id="KW-1185">Reference proteome</keyword>
<dbReference type="PANTHER" id="PTHR12469:SF2">
    <property type="entry name" value="SUCCINATE DEHYDROGENASE ASSEMBLY FACTOR 2, MITOCHONDRIAL"/>
    <property type="match status" value="1"/>
</dbReference>
<dbReference type="EMBL" id="BMZF01000001">
    <property type="protein sequence ID" value="GHA40312.1"/>
    <property type="molecule type" value="Genomic_DNA"/>
</dbReference>
<comment type="similarity">
    <text evidence="1">Belongs to the SdhE FAD assembly factor family.</text>
</comment>
<evidence type="ECO:0000313" key="4">
    <source>
        <dbReference type="EMBL" id="GHA40312.1"/>
    </source>
</evidence>
<proteinExistence type="inferred from homology"/>
<dbReference type="Gene3D" id="1.10.150.250">
    <property type="entry name" value="Flavinator of succinate dehydrogenase"/>
    <property type="match status" value="1"/>
</dbReference>
<gene>
    <name evidence="4" type="ORF">GCM10008927_00530</name>
</gene>
<name>A0ABQ3CSR9_9RHOB</name>
<reference evidence="5" key="1">
    <citation type="journal article" date="2019" name="Int. J. Syst. Evol. Microbiol.">
        <title>The Global Catalogue of Microorganisms (GCM) 10K type strain sequencing project: providing services to taxonomists for standard genome sequencing and annotation.</title>
        <authorList>
            <consortium name="The Broad Institute Genomics Platform"/>
            <consortium name="The Broad Institute Genome Sequencing Center for Infectious Disease"/>
            <person name="Wu L."/>
            <person name="Ma J."/>
        </authorList>
    </citation>
    <scope>NUCLEOTIDE SEQUENCE [LARGE SCALE GENOMIC DNA]</scope>
    <source>
        <strain evidence="5">KCTC 32465</strain>
    </source>
</reference>
<dbReference type="PANTHER" id="PTHR12469">
    <property type="entry name" value="PROTEIN EMI5 HOMOLOG, MITOCHONDRIAL"/>
    <property type="match status" value="1"/>
</dbReference>
<dbReference type="InterPro" id="IPR036714">
    <property type="entry name" value="SDH_sf"/>
</dbReference>
<accession>A0ABQ3CSR9</accession>
<comment type="caution">
    <text evidence="4">The sequence shown here is derived from an EMBL/GenBank/DDBJ whole genome shotgun (WGS) entry which is preliminary data.</text>
</comment>
<keyword evidence="3" id="KW-0143">Chaperone</keyword>
<dbReference type="SUPFAM" id="SSF109910">
    <property type="entry name" value="YgfY-like"/>
    <property type="match status" value="1"/>
</dbReference>
<organism evidence="4 5">
    <name type="scientific">Paramylibacter ulvae</name>
    <dbReference type="NCBI Taxonomy" id="1651968"/>
    <lineage>
        <taxon>Bacteria</taxon>
        <taxon>Pseudomonadati</taxon>
        <taxon>Pseudomonadota</taxon>
        <taxon>Alphaproteobacteria</taxon>
        <taxon>Rhodobacterales</taxon>
        <taxon>Paracoccaceae</taxon>
        <taxon>Paramylibacter</taxon>
    </lineage>
</organism>
<protein>
    <recommendedName>
        <fullName evidence="2">FAD assembly factor SdhE</fullName>
    </recommendedName>
</protein>
<evidence type="ECO:0000256" key="1">
    <source>
        <dbReference type="ARBA" id="ARBA00008571"/>
    </source>
</evidence>
<sequence length="88" mass="10491">MSEDRETRLKRLRLRSWRRGIKEMDLILGNFADQEMAKLTDAELDAHESMMAEHDQDLYYWITHPDEIPTEIAPALHKIRSHFLQLSK</sequence>
<dbReference type="Pfam" id="PF03937">
    <property type="entry name" value="Sdh5"/>
    <property type="match status" value="1"/>
</dbReference>